<gene>
    <name evidence="2" type="ORF">ACN38_g4294</name>
</gene>
<protein>
    <submittedName>
        <fullName evidence="2">Uncharacterized protein</fullName>
    </submittedName>
</protein>
<evidence type="ECO:0000313" key="3">
    <source>
        <dbReference type="Proteomes" id="UP000037696"/>
    </source>
</evidence>
<dbReference type="STRING" id="229535.A0A0M8P3M0"/>
<comment type="caution">
    <text evidence="2">The sequence shown here is derived from an EMBL/GenBank/DDBJ whole genome shotgun (WGS) entry which is preliminary data.</text>
</comment>
<feature type="region of interest" description="Disordered" evidence="1">
    <location>
        <begin position="153"/>
        <end position="173"/>
    </location>
</feature>
<dbReference type="OrthoDB" id="76567at2759"/>
<keyword evidence="3" id="KW-1185">Reference proteome</keyword>
<dbReference type="EMBL" id="LHQQ01000055">
    <property type="protein sequence ID" value="KOS44756.1"/>
    <property type="molecule type" value="Genomic_DNA"/>
</dbReference>
<evidence type="ECO:0000313" key="2">
    <source>
        <dbReference type="EMBL" id="KOS44756.1"/>
    </source>
</evidence>
<reference evidence="2 3" key="1">
    <citation type="submission" date="2015-08" db="EMBL/GenBank/DDBJ databases">
        <title>Genome sequencing of Penicillium nordicum.</title>
        <authorList>
            <person name="Nguyen H.D."/>
            <person name="Seifert K.A."/>
        </authorList>
    </citation>
    <scope>NUCLEOTIDE SEQUENCE [LARGE SCALE GENOMIC DNA]</scope>
    <source>
        <strain evidence="2 3">DAOMC 185683</strain>
    </source>
</reference>
<accession>A0A0M8P3M0</accession>
<name>A0A0M8P3M0_9EURO</name>
<dbReference type="Proteomes" id="UP000037696">
    <property type="component" value="Unassembled WGS sequence"/>
</dbReference>
<dbReference type="AlphaFoldDB" id="A0A0M8P3M0"/>
<organism evidence="2 3">
    <name type="scientific">Penicillium nordicum</name>
    <dbReference type="NCBI Taxonomy" id="229535"/>
    <lineage>
        <taxon>Eukaryota</taxon>
        <taxon>Fungi</taxon>
        <taxon>Dikarya</taxon>
        <taxon>Ascomycota</taxon>
        <taxon>Pezizomycotina</taxon>
        <taxon>Eurotiomycetes</taxon>
        <taxon>Eurotiomycetidae</taxon>
        <taxon>Eurotiales</taxon>
        <taxon>Aspergillaceae</taxon>
        <taxon>Penicillium</taxon>
    </lineage>
</organism>
<sequence>MPPVIADPQSTHSSRTVVSRRRTQISLNVMSDPAPTLMSDLPQDYVISFSLRSLRHEARRIIEWFQDHTDGNQWIVVIGLTSRLIETLTTGRNALNGVPYRFQWEDTTGLIKVVPRGEHEIATSQFTTVIHDELKAMGLPRKEVVWVGSKTYRSGTSSGKEADNSYLPPSRHTRPIENAGYPSLVIETGVSESLGRLRQDARKWFADSAGDVRIIILIHASENIVCFEQWQLAPSTAPRPLNKRYIDTLRAETPNIPPLTGQPAQLQQVYCANQVDVTRNSVPGMPNVIDGAPMVLPFIAIHDRPPGPGEWDIVIGQQEFDDIADLLL</sequence>
<proteinExistence type="predicted"/>
<evidence type="ECO:0000256" key="1">
    <source>
        <dbReference type="SAM" id="MobiDB-lite"/>
    </source>
</evidence>